<evidence type="ECO:0000313" key="10">
    <source>
        <dbReference type="EMBL" id="KAE8977751.1"/>
    </source>
</evidence>
<dbReference type="Pfam" id="PF00078">
    <property type="entry name" value="RVT_1"/>
    <property type="match status" value="1"/>
</dbReference>
<dbReference type="InterPro" id="IPR041373">
    <property type="entry name" value="RT_RNaseH"/>
</dbReference>
<dbReference type="Proteomes" id="UP000435112">
    <property type="component" value="Unassembled WGS sequence"/>
</dbReference>
<evidence type="ECO:0000256" key="6">
    <source>
        <dbReference type="ARBA" id="ARBA00022801"/>
    </source>
</evidence>
<dbReference type="PANTHER" id="PTHR37984:SF5">
    <property type="entry name" value="PROTEIN NYNRIN-LIKE"/>
    <property type="match status" value="1"/>
</dbReference>
<dbReference type="FunFam" id="3.30.70.270:FF:000020">
    <property type="entry name" value="Transposon Tf2-6 polyprotein-like Protein"/>
    <property type="match status" value="1"/>
</dbReference>
<name>A0A6A3IBS9_9STRA</name>
<dbReference type="InterPro" id="IPR050951">
    <property type="entry name" value="Retrovirus_Pol_polyprotein"/>
</dbReference>
<accession>A0A6A3IBS9</accession>
<dbReference type="EMBL" id="QXFV01003203">
    <property type="protein sequence ID" value="KAE8978942.1"/>
    <property type="molecule type" value="Genomic_DNA"/>
</dbReference>
<dbReference type="Pfam" id="PF17917">
    <property type="entry name" value="RT_RNaseH"/>
    <property type="match status" value="1"/>
</dbReference>
<protein>
    <recommendedName>
        <fullName evidence="9">Reverse transcriptase domain-containing protein</fullName>
    </recommendedName>
</protein>
<comment type="caution">
    <text evidence="11">The sequence shown here is derived from an EMBL/GenBank/DDBJ whole genome shotgun (WGS) entry which is preliminary data.</text>
</comment>
<evidence type="ECO:0000313" key="13">
    <source>
        <dbReference type="Proteomes" id="UP000435112"/>
    </source>
</evidence>
<dbReference type="InterPro" id="IPR000477">
    <property type="entry name" value="RT_dom"/>
</dbReference>
<dbReference type="InterPro" id="IPR043502">
    <property type="entry name" value="DNA/RNA_pol_sf"/>
</dbReference>
<keyword evidence="3" id="KW-0548">Nucleotidyltransferase</keyword>
<reference evidence="12 13" key="1">
    <citation type="submission" date="2018-09" db="EMBL/GenBank/DDBJ databases">
        <title>Genomic investigation of the strawberry pathogen Phytophthora fragariae indicates pathogenicity is determined by transcriptional variation in three key races.</title>
        <authorList>
            <person name="Adams T.M."/>
            <person name="Armitage A.D."/>
            <person name="Sobczyk M.K."/>
            <person name="Bates H.J."/>
            <person name="Dunwell J.M."/>
            <person name="Nellist C.F."/>
            <person name="Harrison R.J."/>
        </authorList>
    </citation>
    <scope>NUCLEOTIDE SEQUENCE [LARGE SCALE GENOMIC DNA]</scope>
    <source>
        <strain evidence="11 12">SCRP249</strain>
        <strain evidence="10 13">SCRP324</strain>
    </source>
</reference>
<evidence type="ECO:0000259" key="9">
    <source>
        <dbReference type="PROSITE" id="PS50878"/>
    </source>
</evidence>
<evidence type="ECO:0000313" key="11">
    <source>
        <dbReference type="EMBL" id="KAE8978942.1"/>
    </source>
</evidence>
<dbReference type="InterPro" id="IPR043128">
    <property type="entry name" value="Rev_trsase/Diguanyl_cyclase"/>
</dbReference>
<keyword evidence="7" id="KW-0695">RNA-directed DNA polymerase</keyword>
<dbReference type="GO" id="GO:0006508">
    <property type="term" value="P:proteolysis"/>
    <property type="evidence" value="ECO:0007669"/>
    <property type="project" value="UniProtKB-KW"/>
</dbReference>
<dbReference type="Gene3D" id="3.30.70.270">
    <property type="match status" value="2"/>
</dbReference>
<dbReference type="Gene3D" id="3.10.10.10">
    <property type="entry name" value="HIV Type 1 Reverse Transcriptase, subunit A, domain 1"/>
    <property type="match status" value="1"/>
</dbReference>
<dbReference type="FunFam" id="3.10.10.10:FF:000007">
    <property type="entry name" value="Retrovirus-related Pol polyprotein from transposon 17.6-like Protein"/>
    <property type="match status" value="1"/>
</dbReference>
<keyword evidence="1" id="KW-0645">Protease</keyword>
<keyword evidence="4" id="KW-0540">Nuclease</keyword>
<dbReference type="AlphaFoldDB" id="A0A6A3IBS9"/>
<evidence type="ECO:0000256" key="2">
    <source>
        <dbReference type="ARBA" id="ARBA00022679"/>
    </source>
</evidence>
<evidence type="ECO:0000256" key="5">
    <source>
        <dbReference type="ARBA" id="ARBA00022759"/>
    </source>
</evidence>
<evidence type="ECO:0000256" key="1">
    <source>
        <dbReference type="ARBA" id="ARBA00022670"/>
    </source>
</evidence>
<proteinExistence type="predicted"/>
<dbReference type="PROSITE" id="PS50878">
    <property type="entry name" value="RT_POL"/>
    <property type="match status" value="1"/>
</dbReference>
<dbReference type="GO" id="GO:0008233">
    <property type="term" value="F:peptidase activity"/>
    <property type="evidence" value="ECO:0007669"/>
    <property type="project" value="UniProtKB-KW"/>
</dbReference>
<organism evidence="11 12">
    <name type="scientific">Phytophthora rubi</name>
    <dbReference type="NCBI Taxonomy" id="129364"/>
    <lineage>
        <taxon>Eukaryota</taxon>
        <taxon>Sar</taxon>
        <taxon>Stramenopiles</taxon>
        <taxon>Oomycota</taxon>
        <taxon>Peronosporomycetes</taxon>
        <taxon>Peronosporales</taxon>
        <taxon>Peronosporaceae</taxon>
        <taxon>Phytophthora</taxon>
    </lineage>
</organism>
<dbReference type="PANTHER" id="PTHR37984">
    <property type="entry name" value="PROTEIN CBG26694"/>
    <property type="match status" value="1"/>
</dbReference>
<dbReference type="SUPFAM" id="SSF56672">
    <property type="entry name" value="DNA/RNA polymerases"/>
    <property type="match status" value="1"/>
</dbReference>
<feature type="region of interest" description="Disordered" evidence="8">
    <location>
        <begin position="399"/>
        <end position="421"/>
    </location>
</feature>
<evidence type="ECO:0000256" key="3">
    <source>
        <dbReference type="ARBA" id="ARBA00022695"/>
    </source>
</evidence>
<evidence type="ECO:0000256" key="4">
    <source>
        <dbReference type="ARBA" id="ARBA00022722"/>
    </source>
</evidence>
<dbReference type="GO" id="GO:0003964">
    <property type="term" value="F:RNA-directed DNA polymerase activity"/>
    <property type="evidence" value="ECO:0007669"/>
    <property type="project" value="UniProtKB-KW"/>
</dbReference>
<evidence type="ECO:0000313" key="12">
    <source>
        <dbReference type="Proteomes" id="UP000429607"/>
    </source>
</evidence>
<dbReference type="CDD" id="cd01647">
    <property type="entry name" value="RT_LTR"/>
    <property type="match status" value="1"/>
</dbReference>
<feature type="domain" description="Reverse transcriptase" evidence="9">
    <location>
        <begin position="1"/>
        <end position="182"/>
    </location>
</feature>
<keyword evidence="5" id="KW-0255">Endonuclease</keyword>
<dbReference type="GO" id="GO:0004519">
    <property type="term" value="F:endonuclease activity"/>
    <property type="evidence" value="ECO:0007669"/>
    <property type="project" value="UniProtKB-KW"/>
</dbReference>
<dbReference type="EMBL" id="QXFU01003169">
    <property type="protein sequence ID" value="KAE8977751.1"/>
    <property type="molecule type" value="Genomic_DNA"/>
</dbReference>
<sequence length="485" mass="53668">MLVDGVIEEANEAWGFPVVLVHKKDGSVRFCIDYRLLNAITKKDVYPLPRIDDTLDNLHGAKRFTSLDLHAGYWQVPVAEKDRDKTGFITRKGLFRFVRMPFGLANAPGTFQRMMDAVLRGLTCQSCLVYLDDVIIFSRGSVARHVVQLAAVLERLAGAGLSLKASKCSFASEKLNYLGHELDGAGVRPMSSLVESVKNFPTPTDVTEVKRFVHMAGYYRRFVSDFAAKAAPMTKLLRKGVVWRWGDSQKEAFECLKKALTERPLLAYPDFSRPFRLVTDASQVGLGAALTQDQGQGEQPIAYASKINSPTVAKYSITELECAAVVWAVKLFRPYLYGRKFVLMTDHAALKWLMTSKELTGRLHRWALQLQEYDFEVVYRPGSSNVVADALSRAPARVVTAASQETETRPDGGRAGEGSDGQLTNQAIKAEQAQDRTVQNLVRKGNYGGRKIVVEDPQAPLLSSMTPSFSMFSTSVSTTTCSLCA</sequence>
<keyword evidence="2" id="KW-0808">Transferase</keyword>
<dbReference type="Proteomes" id="UP000429607">
    <property type="component" value="Unassembled WGS sequence"/>
</dbReference>
<evidence type="ECO:0000256" key="7">
    <source>
        <dbReference type="ARBA" id="ARBA00022918"/>
    </source>
</evidence>
<gene>
    <name evidence="11" type="ORF">PR001_g24701</name>
    <name evidence="10" type="ORF">PR002_g24920</name>
</gene>
<evidence type="ECO:0000256" key="8">
    <source>
        <dbReference type="SAM" id="MobiDB-lite"/>
    </source>
</evidence>
<dbReference type="OrthoDB" id="115141at2759"/>
<keyword evidence="6" id="KW-0378">Hydrolase</keyword>
<dbReference type="CDD" id="cd09274">
    <property type="entry name" value="RNase_HI_RT_Ty3"/>
    <property type="match status" value="1"/>
</dbReference>